<dbReference type="PANTHER" id="PTHR28574:SF1">
    <property type="entry name" value="RIKEN CDNA 6820408C15 GENE"/>
    <property type="match status" value="1"/>
</dbReference>
<accession>A0A8J0TRW2</accession>
<evidence type="ECO:0000313" key="3">
    <source>
        <dbReference type="Proteomes" id="UP000186698"/>
    </source>
</evidence>
<keyword evidence="3" id="KW-1185">Reference proteome</keyword>
<evidence type="ECO:0000313" key="4">
    <source>
        <dbReference type="RefSeq" id="XP_018090154.2"/>
    </source>
</evidence>
<dbReference type="OrthoDB" id="10003267at2759"/>
<feature type="region of interest" description="Disordered" evidence="2">
    <location>
        <begin position="1"/>
        <end position="40"/>
    </location>
</feature>
<name>A0A8J0TRW2_XENLA</name>
<dbReference type="Proteomes" id="UP000186698">
    <property type="component" value="Chromosome 9_10L"/>
</dbReference>
<dbReference type="KEGG" id="xla:108700739"/>
<organism evidence="3 4">
    <name type="scientific">Xenopus laevis</name>
    <name type="common">African clawed frog</name>
    <dbReference type="NCBI Taxonomy" id="8355"/>
    <lineage>
        <taxon>Eukaryota</taxon>
        <taxon>Metazoa</taxon>
        <taxon>Chordata</taxon>
        <taxon>Craniata</taxon>
        <taxon>Vertebrata</taxon>
        <taxon>Euteleostomi</taxon>
        <taxon>Amphibia</taxon>
        <taxon>Batrachia</taxon>
        <taxon>Anura</taxon>
        <taxon>Pipoidea</taxon>
        <taxon>Pipidae</taxon>
        <taxon>Xenopodinae</taxon>
        <taxon>Xenopus</taxon>
        <taxon>Xenopus</taxon>
    </lineage>
</organism>
<dbReference type="RefSeq" id="XP_018090154.2">
    <property type="nucleotide sequence ID" value="XM_018234665.2"/>
</dbReference>
<dbReference type="CTD" id="108700739"/>
<feature type="coiled-coil region" evidence="1">
    <location>
        <begin position="62"/>
        <end position="174"/>
    </location>
</feature>
<sequence length="291" mass="33988">MNEYERVIVNRLPDSSTETGAEKSSSLNQAMSTSPLTNGSNHLQSLCHRLEETNTALLWRMMEEEELAMKSASQQLGQYSRTGNISQAVLSWRECQQQDAQKDLRKLREQREECLQGLRLQIQACNEELHRAQENLQRLREYQDRQQPMFLLQIADLQRQILRYNQANKDQEADIELLANTEMQKCLERHQKLQFQALQGIADSHIAQMSLSLRRLCLENHRMKQQICMYQQEVGHLQEQISRLQNTRDGLQNCRAQETKNTCTMLVENRYSCAPDEDFVLDIPLAFHLPI</sequence>
<proteinExistence type="predicted"/>
<reference evidence="4" key="1">
    <citation type="submission" date="2025-08" db="UniProtKB">
        <authorList>
            <consortium name="RefSeq"/>
        </authorList>
    </citation>
    <scope>IDENTIFICATION</scope>
    <source>
        <strain evidence="4">J_2021</strain>
        <tissue evidence="4">Erythrocytes</tissue>
    </source>
</reference>
<protein>
    <submittedName>
        <fullName evidence="4">Uncharacterized protein C20orf96</fullName>
    </submittedName>
</protein>
<evidence type="ECO:0000256" key="2">
    <source>
        <dbReference type="SAM" id="MobiDB-lite"/>
    </source>
</evidence>
<evidence type="ECO:0000256" key="1">
    <source>
        <dbReference type="SAM" id="Coils"/>
    </source>
</evidence>
<dbReference type="InterPro" id="IPR029236">
    <property type="entry name" value="DUF4618"/>
</dbReference>
<dbReference type="AlphaFoldDB" id="A0A8J0TRW2"/>
<keyword evidence="1" id="KW-0175">Coiled coil</keyword>
<dbReference type="Pfam" id="PF15397">
    <property type="entry name" value="DUF4618"/>
    <property type="match status" value="1"/>
</dbReference>
<gene>
    <name evidence="4" type="primary">LOC108700739</name>
</gene>
<dbReference type="PANTHER" id="PTHR28574">
    <property type="entry name" value="RIKEN CDNA 6820408C15"/>
    <property type="match status" value="1"/>
</dbReference>
<dbReference type="GeneID" id="108700739"/>
<feature type="compositionally biased region" description="Polar residues" evidence="2">
    <location>
        <begin position="13"/>
        <end position="40"/>
    </location>
</feature>